<feature type="compositionally biased region" description="Polar residues" evidence="1">
    <location>
        <begin position="90"/>
        <end position="112"/>
    </location>
</feature>
<accession>A0A6I3KP02</accession>
<dbReference type="Pfam" id="PF10041">
    <property type="entry name" value="DUF2277"/>
    <property type="match status" value="1"/>
</dbReference>
<gene>
    <name evidence="2" type="ORF">GLP40_05825</name>
</gene>
<dbReference type="Proteomes" id="UP000432464">
    <property type="component" value="Unassembled WGS sequence"/>
</dbReference>
<proteinExistence type="predicted"/>
<name>A0A6I3KP02_9NOCA</name>
<evidence type="ECO:0000256" key="1">
    <source>
        <dbReference type="SAM" id="MobiDB-lite"/>
    </source>
</evidence>
<reference evidence="2 3" key="1">
    <citation type="submission" date="2019-11" db="EMBL/GenBank/DDBJ databases">
        <title>Nocardia sp. nov. CT2-14 isolated from soil.</title>
        <authorList>
            <person name="Kanchanasin P."/>
            <person name="Tanasupawat S."/>
            <person name="Yuki M."/>
            <person name="Kudo T."/>
        </authorList>
    </citation>
    <scope>NUCLEOTIDE SEQUENCE [LARGE SCALE GENOMIC DNA]</scope>
    <source>
        <strain evidence="2 3">CT2-14</strain>
    </source>
</reference>
<feature type="compositionally biased region" description="Basic and acidic residues" evidence="1">
    <location>
        <begin position="63"/>
        <end position="75"/>
    </location>
</feature>
<dbReference type="InterPro" id="IPR018735">
    <property type="entry name" value="DUF2277"/>
</dbReference>
<comment type="caution">
    <text evidence="2">The sequence shown here is derived from an EMBL/GenBank/DDBJ whole genome shotgun (WGS) entry which is preliminary data.</text>
</comment>
<sequence>MSGNITLLRGLTPAATEQEIYAAAQEYVRKVGGVSGLTTATKAAVDKAVATIAAATTQLLAELPERPASEGEPPSRRRAVRHTVTEEAGSGSQAHTPYTATQSSATSSRDPR</sequence>
<dbReference type="AlphaFoldDB" id="A0A6I3KP02"/>
<organism evidence="2 3">
    <name type="scientific">Nocardia aurantiaca</name>
    <dbReference type="NCBI Taxonomy" id="2675850"/>
    <lineage>
        <taxon>Bacteria</taxon>
        <taxon>Bacillati</taxon>
        <taxon>Actinomycetota</taxon>
        <taxon>Actinomycetes</taxon>
        <taxon>Mycobacteriales</taxon>
        <taxon>Nocardiaceae</taxon>
        <taxon>Nocardia</taxon>
    </lineage>
</organism>
<keyword evidence="3" id="KW-1185">Reference proteome</keyword>
<dbReference type="RefSeq" id="WP_154786728.1">
    <property type="nucleotide sequence ID" value="NZ_WMBB01000002.1"/>
</dbReference>
<evidence type="ECO:0000313" key="2">
    <source>
        <dbReference type="EMBL" id="MTE12303.1"/>
    </source>
</evidence>
<feature type="region of interest" description="Disordered" evidence="1">
    <location>
        <begin position="61"/>
        <end position="112"/>
    </location>
</feature>
<protein>
    <submittedName>
        <fullName evidence="2">DUF2277 family protein</fullName>
    </submittedName>
</protein>
<dbReference type="EMBL" id="WMBB01000002">
    <property type="protein sequence ID" value="MTE12303.1"/>
    <property type="molecule type" value="Genomic_DNA"/>
</dbReference>
<evidence type="ECO:0000313" key="3">
    <source>
        <dbReference type="Proteomes" id="UP000432464"/>
    </source>
</evidence>